<dbReference type="WBParaSite" id="ACOC_0000155701-mRNA-1">
    <property type="protein sequence ID" value="ACOC_0000155701-mRNA-1"/>
    <property type="gene ID" value="ACOC_0000155701"/>
</dbReference>
<reference evidence="2 3" key="2">
    <citation type="submission" date="2018-11" db="EMBL/GenBank/DDBJ databases">
        <authorList>
            <consortium name="Pathogen Informatics"/>
        </authorList>
    </citation>
    <scope>NUCLEOTIDE SEQUENCE [LARGE SCALE GENOMIC DNA]</scope>
    <source>
        <strain evidence="2 3">Costa Rica</strain>
    </source>
</reference>
<sequence length="79" mass="8915">MLSNVFIWLLIHQIPEICLKLRVWDRDAPVALHFLNEDDLMGLTLSAGDGRFQLDGCGADLDWIPGLPNKPEPYVKVLT</sequence>
<dbReference type="InterPro" id="IPR038479">
    <property type="entry name" value="Transthyretin-like_sf"/>
</dbReference>
<gene>
    <name evidence="2" type="ORF">ACOC_LOCUS1558</name>
</gene>
<evidence type="ECO:0000313" key="3">
    <source>
        <dbReference type="Proteomes" id="UP000267027"/>
    </source>
</evidence>
<dbReference type="Gene3D" id="2.60.40.3330">
    <property type="match status" value="1"/>
</dbReference>
<feature type="signal peptide" evidence="1">
    <location>
        <begin position="1"/>
        <end position="20"/>
    </location>
</feature>
<keyword evidence="3" id="KW-1185">Reference proteome</keyword>
<dbReference type="AlphaFoldDB" id="A0A158PE62"/>
<accession>A0A158PE62</accession>
<organism evidence="4">
    <name type="scientific">Angiostrongylus costaricensis</name>
    <name type="common">Nematode worm</name>
    <dbReference type="NCBI Taxonomy" id="334426"/>
    <lineage>
        <taxon>Eukaryota</taxon>
        <taxon>Metazoa</taxon>
        <taxon>Ecdysozoa</taxon>
        <taxon>Nematoda</taxon>
        <taxon>Chromadorea</taxon>
        <taxon>Rhabditida</taxon>
        <taxon>Rhabditina</taxon>
        <taxon>Rhabditomorpha</taxon>
        <taxon>Strongyloidea</taxon>
        <taxon>Metastrongylidae</taxon>
        <taxon>Angiostrongylus</taxon>
    </lineage>
</organism>
<evidence type="ECO:0000256" key="1">
    <source>
        <dbReference type="SAM" id="SignalP"/>
    </source>
</evidence>
<name>A0A158PE62_ANGCS</name>
<dbReference type="OrthoDB" id="5781504at2759"/>
<dbReference type="Proteomes" id="UP000267027">
    <property type="component" value="Unassembled WGS sequence"/>
</dbReference>
<evidence type="ECO:0000313" key="4">
    <source>
        <dbReference type="WBParaSite" id="ACOC_0000155701-mRNA-1"/>
    </source>
</evidence>
<feature type="chain" id="PRO_5043134983" evidence="1">
    <location>
        <begin position="21"/>
        <end position="79"/>
    </location>
</feature>
<evidence type="ECO:0000313" key="2">
    <source>
        <dbReference type="EMBL" id="VDM53143.1"/>
    </source>
</evidence>
<proteinExistence type="predicted"/>
<reference evidence="4" key="1">
    <citation type="submission" date="2016-04" db="UniProtKB">
        <authorList>
            <consortium name="WormBaseParasite"/>
        </authorList>
    </citation>
    <scope>IDENTIFICATION</scope>
</reference>
<keyword evidence="1" id="KW-0732">Signal</keyword>
<dbReference type="EMBL" id="UYYA01000238">
    <property type="protein sequence ID" value="VDM53143.1"/>
    <property type="molecule type" value="Genomic_DNA"/>
</dbReference>
<protein>
    <submittedName>
        <fullName evidence="4">DUF4457 domain-containing protein</fullName>
    </submittedName>
</protein>